<evidence type="ECO:0000256" key="1">
    <source>
        <dbReference type="ARBA" id="ARBA00007913"/>
    </source>
</evidence>
<dbReference type="Pfam" id="PF13195">
    <property type="entry name" value="DUF4011"/>
    <property type="match status" value="1"/>
</dbReference>
<feature type="region of interest" description="Disordered" evidence="6">
    <location>
        <begin position="2003"/>
        <end position="2037"/>
    </location>
</feature>
<dbReference type="Gene3D" id="3.40.50.300">
    <property type="entry name" value="P-loop containing nucleotide triphosphate hydrolases"/>
    <property type="match status" value="3"/>
</dbReference>
<evidence type="ECO:0000256" key="6">
    <source>
        <dbReference type="SAM" id="MobiDB-lite"/>
    </source>
</evidence>
<evidence type="ECO:0000259" key="8">
    <source>
        <dbReference type="Pfam" id="PF13086"/>
    </source>
</evidence>
<evidence type="ECO:0000313" key="12">
    <source>
        <dbReference type="Proteomes" id="UP001500909"/>
    </source>
</evidence>
<dbReference type="InterPro" id="IPR021754">
    <property type="entry name" value="DUF3320"/>
</dbReference>
<dbReference type="PANTHER" id="PTHR43788">
    <property type="entry name" value="DNA2/NAM7 HELICASE FAMILY MEMBER"/>
    <property type="match status" value="1"/>
</dbReference>
<gene>
    <name evidence="11" type="ORF">GCM10010361_45190</name>
</gene>
<organism evidence="11 12">
    <name type="scientific">Streptomyces olivaceiscleroticus</name>
    <dbReference type="NCBI Taxonomy" id="68245"/>
    <lineage>
        <taxon>Bacteria</taxon>
        <taxon>Bacillati</taxon>
        <taxon>Actinomycetota</taxon>
        <taxon>Actinomycetes</taxon>
        <taxon>Kitasatosporales</taxon>
        <taxon>Streptomycetaceae</taxon>
        <taxon>Streptomyces</taxon>
    </lineage>
</organism>
<dbReference type="Pfam" id="PF13087">
    <property type="entry name" value="AAA_12"/>
    <property type="match status" value="1"/>
</dbReference>
<dbReference type="CDD" id="cd18808">
    <property type="entry name" value="SF1_C_Upf1"/>
    <property type="match status" value="1"/>
</dbReference>
<keyword evidence="4" id="KW-0347">Helicase</keyword>
<feature type="domain" description="DUF3320" evidence="7">
    <location>
        <begin position="2090"/>
        <end position="2136"/>
    </location>
</feature>
<comment type="caution">
    <text evidence="11">The sequence shown here is derived from an EMBL/GenBank/DDBJ whole genome shotgun (WGS) entry which is preliminary data.</text>
</comment>
<keyword evidence="3" id="KW-0378">Hydrolase</keyword>
<evidence type="ECO:0000256" key="2">
    <source>
        <dbReference type="ARBA" id="ARBA00022741"/>
    </source>
</evidence>
<sequence>MANPGAFDGGADLERLKTILAGWRASLVDLSGRNRLLNFRHTRSSTLEIVSPTAHDLLAKLDRGWDFAPLPDEEPESGDAEAESHGRLPAKTSASSEGIVTQKTTGPALLRALGSLRGKSVQLFNDYGLWTLNLGVGMLNWREDGAQSGSDAPLILLPVKIERLANGRMKLRTNDEEEPRLNPALAVKLEQFSLDWTPVTEQDPLDMEAVLAAATRAVEGKPGWEVSPRVVVALFASHKESMYQDLLDNEDRVLASELVRVLASGSYSGLATDRFDFEEIDLDRIDELSPPEDSPLVLDADASQRQAVAAAVAGQSFVLDGPPGTGKSQTITNMIAGLMHAGRSVLFVSEKAAALDVVLDRLRSVGLDSYALALHSHNTSRKAIAKELGRSLSEEPQAPQLSQQAVSRARETRQSLNAYAEAMNEVREPLGQTLHDVIGQVGRLAEAPVAFLSADMDATSDGPQGFRAESVGNQDLQLIVEATQRIAAAWEAVADPSFPWRDLREDRQHPRPSLDQARAALQGLTTAISRYRALSVDGEPASEDSDVRRLLALLLLLDCRHQVPETWLTTDRFADTVDEPVDAFLKALRALQRARSAARGAAGERWQELSARLSAAPDASEQALSTLSPPAHDLAALTEDRAAELAEVFAATADTLDRTHQSLVDVGRLAGLETPNSLEDARQVCEVLAVAGTDHRPLDSWLTAGGATAVEEAAVRVTADALGEFFARRDKTLAARALAEAQAGPGWERMSAELSAHRPADEVALDELGPSAVDITGLSRRQAEEHAESFQRLAETLDQIEADAGTVLPLLGCTRPQSTAEVQDLVELIESGAWPNRAPQAWFDPEVLPRARAAVADISAAASELRDAEHAASETFRPETVHTPGLPDAVRRLAEGARGIGGTLSGAIRADRKALGGLTHGGKWRGELYDKIELAGTWHSAHNHLRSLGTSYGELIGRYTDGELPDDVALRQALEHAETVHRLAPGTVADSSRRGLLAGQLADGRTPPTELDELGAALRREIGVWKDGLTASPLATCATELAKQSPADAAQWLRAHLAPLRQAIDLLDTVTATGRGEAVPTSEHTLASARRAITVAHAAQRETAAFVGREQDDRRLLGPWYRGLDTDPTGLQDTAVQCATEQPAVGTLLRQGAAMNRRQPSACASDADRELLGRYATEGRPDSAALCAAIESVQLVVTLAPLAVADPVRRSLLAGLLADGRPVPHQLLRTAEQINRELVGWAEFTRGAQCLSVGQTTGQALAAMSLAEAAAWLRAHVVPFDNAADLIRSAARVMTEGAALTLARSREAVAAVAAARAAEERFAENDTEYRGLLGPLYRGGETDRDEILDAVEWAQKVRRTAHGSLSAPLSASAARLMLSAEPDSSVRDRNDEWQRQREAFVAYFDPERAKDLRGELANSLVAADRILSRLDNDPYGPEAWTSCAEALSLLRRYGLDGLPAQLAQRQVSAADFPAAVERAVLTAWIEHQLAVDVRLKPMRAVERDQLVDQFRQYDRELVRAAHADVIAACNARRPRRTSVGQAALIRRESEKQRRHMPVRHLLAQTRDVVQAIKPCFMMSPLTVSQFLAPDFTFDVVIFDEASQVLPQDAVNSVYRGNALIVAGDQKQLPPTSFFSAGGDSEDDEWDEDALDSFGSVLDVCRASDVLRGLPLRWHYRSRHENLIAFSNHEFYEGTMVTFPGALESGSDIGVEFIKADGVYDRGGRSNNPGEAATVAQRVIHHFTERPGLTLGVVALSKSQAEAIEEAVQKARAGRPDLDEHFTEGRLDGFFVKNLETVQGDERDVVILSVGYGPDQHGKLSSSFGPINREGGWRRLNVAVTRARRRMEVVASFYGGDLPESTNKSVRHLKRYLEYAQHGPHILMTEAADPKAEPESPFEEEVLDVLRGWGHEVQPQVGVAGFRIDMAVRHPSAPGTYALGIECDGAMYHSSRAARDRDRLRESVLRDLGWQLYRIWGTDWYRNRRDAIKRLQDAVDAACAKDPHTVRAAPPPPVASAQFSGAPEEVAGPAGAEEEGDTAEVGLPSAQAVTFVPVDAGPSEWSRPYQEVEPALLTEVRLRSADRRGMRGVELQDPDAAGVVADVALCVVEVEGPIEEELLFTRVRRAWNANRSGKVIQDRIRRALRRLVSEGKIVRTGTAYDRPGHEVEFARTPTPRCDRKRVAQVPAVERRLVLRRVVEEGPGVPREELLREGARFFGWARIGADIREAFTRDIDELIAEGTLRETTSGLMPTENE</sequence>
<evidence type="ECO:0000259" key="9">
    <source>
        <dbReference type="Pfam" id="PF13087"/>
    </source>
</evidence>
<proteinExistence type="inferred from homology"/>
<evidence type="ECO:0000256" key="3">
    <source>
        <dbReference type="ARBA" id="ARBA00022801"/>
    </source>
</evidence>
<dbReference type="SUPFAM" id="SSF52980">
    <property type="entry name" value="Restriction endonuclease-like"/>
    <property type="match status" value="1"/>
</dbReference>
<dbReference type="InterPro" id="IPR041679">
    <property type="entry name" value="DNA2/NAM7-like_C"/>
</dbReference>
<feature type="domain" description="DNA2/NAM7 helicase helicase" evidence="8">
    <location>
        <begin position="301"/>
        <end position="419"/>
    </location>
</feature>
<feature type="compositionally biased region" description="Acidic residues" evidence="6">
    <location>
        <begin position="71"/>
        <end position="81"/>
    </location>
</feature>
<dbReference type="EMBL" id="BAAABY010000032">
    <property type="protein sequence ID" value="GAA0475731.1"/>
    <property type="molecule type" value="Genomic_DNA"/>
</dbReference>
<dbReference type="PANTHER" id="PTHR43788:SF8">
    <property type="entry name" value="DNA-BINDING PROTEIN SMUBP-2"/>
    <property type="match status" value="1"/>
</dbReference>
<feature type="compositionally biased region" description="Low complexity" evidence="6">
    <location>
        <begin position="2014"/>
        <end position="2030"/>
    </location>
</feature>
<keyword evidence="5" id="KW-0067">ATP-binding</keyword>
<dbReference type="InterPro" id="IPR041677">
    <property type="entry name" value="DNA2/NAM7_AAA_11"/>
</dbReference>
<dbReference type="RefSeq" id="WP_346096963.1">
    <property type="nucleotide sequence ID" value="NZ_BAAABY010000032.1"/>
</dbReference>
<evidence type="ECO:0000256" key="5">
    <source>
        <dbReference type="ARBA" id="ARBA00022840"/>
    </source>
</evidence>
<feature type="domain" description="DNA2/NAM7 helicase-like C-terminal" evidence="9">
    <location>
        <begin position="1671"/>
        <end position="1850"/>
    </location>
</feature>
<evidence type="ECO:0000259" key="7">
    <source>
        <dbReference type="Pfam" id="PF11784"/>
    </source>
</evidence>
<feature type="region of interest" description="Disordered" evidence="6">
    <location>
        <begin position="68"/>
        <end position="100"/>
    </location>
</feature>
<feature type="domain" description="Restriction endonuclease type II-like" evidence="10">
    <location>
        <begin position="1897"/>
        <end position="1993"/>
    </location>
</feature>
<dbReference type="InterPro" id="IPR011335">
    <property type="entry name" value="Restrct_endonuc-II-like"/>
</dbReference>
<dbReference type="InterPro" id="IPR027417">
    <property type="entry name" value="P-loop_NTPase"/>
</dbReference>
<dbReference type="Pfam" id="PF13086">
    <property type="entry name" value="AAA_11"/>
    <property type="match status" value="1"/>
</dbReference>
<keyword evidence="2" id="KW-0547">Nucleotide-binding</keyword>
<dbReference type="Pfam" id="PF18741">
    <property type="entry name" value="MTES_1575"/>
    <property type="match status" value="1"/>
</dbReference>
<name>A0ABN1AG94_9ACTN</name>
<dbReference type="Pfam" id="PF11784">
    <property type="entry name" value="DUF3320"/>
    <property type="match status" value="1"/>
</dbReference>
<protein>
    <recommendedName>
        <fullName evidence="13">DNA helicase</fullName>
    </recommendedName>
</protein>
<accession>A0ABN1AG94</accession>
<dbReference type="InterPro" id="IPR049468">
    <property type="entry name" value="Restrct_endonuc-II-like_dom"/>
</dbReference>
<dbReference type="InterPro" id="IPR050534">
    <property type="entry name" value="Coronavir_polyprotein_1ab"/>
</dbReference>
<keyword evidence="12" id="KW-1185">Reference proteome</keyword>
<evidence type="ECO:0000256" key="4">
    <source>
        <dbReference type="ARBA" id="ARBA00022806"/>
    </source>
</evidence>
<comment type="similarity">
    <text evidence="1">Belongs to the DNA2/NAM7 helicase family.</text>
</comment>
<dbReference type="Proteomes" id="UP001500909">
    <property type="component" value="Unassembled WGS sequence"/>
</dbReference>
<reference evidence="11 12" key="1">
    <citation type="journal article" date="2019" name="Int. J. Syst. Evol. Microbiol.">
        <title>The Global Catalogue of Microorganisms (GCM) 10K type strain sequencing project: providing services to taxonomists for standard genome sequencing and annotation.</title>
        <authorList>
            <consortium name="The Broad Institute Genomics Platform"/>
            <consortium name="The Broad Institute Genome Sequencing Center for Infectious Disease"/>
            <person name="Wu L."/>
            <person name="Ma J."/>
        </authorList>
    </citation>
    <scope>NUCLEOTIDE SEQUENCE [LARGE SCALE GENOMIC DNA]</scope>
    <source>
        <strain evidence="11 12">JCM 4805</strain>
    </source>
</reference>
<dbReference type="InterPro" id="IPR025103">
    <property type="entry name" value="DUF4011"/>
</dbReference>
<dbReference type="SUPFAM" id="SSF52540">
    <property type="entry name" value="P-loop containing nucleoside triphosphate hydrolases"/>
    <property type="match status" value="2"/>
</dbReference>
<evidence type="ECO:0000259" key="10">
    <source>
        <dbReference type="Pfam" id="PF18741"/>
    </source>
</evidence>
<evidence type="ECO:0000313" key="11">
    <source>
        <dbReference type="EMBL" id="GAA0475731.1"/>
    </source>
</evidence>
<evidence type="ECO:0008006" key="13">
    <source>
        <dbReference type="Google" id="ProtNLM"/>
    </source>
</evidence>
<dbReference type="InterPro" id="IPR047187">
    <property type="entry name" value="SF1_C_Upf1"/>
</dbReference>
<dbReference type="Gene3D" id="3.40.960.10">
    <property type="entry name" value="VSR Endonuclease"/>
    <property type="match status" value="1"/>
</dbReference>